<keyword evidence="3" id="KW-0949">S-adenosyl-L-methionine</keyword>
<dbReference type="PANTHER" id="PTHR43712:SF2">
    <property type="entry name" value="O-METHYLTRANSFERASE CICE"/>
    <property type="match status" value="1"/>
</dbReference>
<organism evidence="5 6">
    <name type="scientific">Antrodiella citrinella</name>
    <dbReference type="NCBI Taxonomy" id="2447956"/>
    <lineage>
        <taxon>Eukaryota</taxon>
        <taxon>Fungi</taxon>
        <taxon>Dikarya</taxon>
        <taxon>Basidiomycota</taxon>
        <taxon>Agaricomycotina</taxon>
        <taxon>Agaricomycetes</taxon>
        <taxon>Polyporales</taxon>
        <taxon>Steccherinaceae</taxon>
        <taxon>Antrodiella</taxon>
    </lineage>
</organism>
<keyword evidence="6" id="KW-1185">Reference proteome</keyword>
<dbReference type="Pfam" id="PF00891">
    <property type="entry name" value="Methyltransf_2"/>
    <property type="match status" value="1"/>
</dbReference>
<reference evidence="5 6" key="1">
    <citation type="submission" date="2019-02" db="EMBL/GenBank/DDBJ databases">
        <title>Genome sequencing of the rare red list fungi Antrodiella citrinella (Flaviporus citrinellus).</title>
        <authorList>
            <person name="Buettner E."/>
            <person name="Kellner H."/>
        </authorList>
    </citation>
    <scope>NUCLEOTIDE SEQUENCE [LARGE SCALE GENOMIC DNA]</scope>
    <source>
        <strain evidence="5 6">DSM 108506</strain>
    </source>
</reference>
<dbReference type="SUPFAM" id="SSF53335">
    <property type="entry name" value="S-adenosyl-L-methionine-dependent methyltransferases"/>
    <property type="match status" value="1"/>
</dbReference>
<evidence type="ECO:0000259" key="4">
    <source>
        <dbReference type="Pfam" id="PF00891"/>
    </source>
</evidence>
<dbReference type="Proteomes" id="UP000308730">
    <property type="component" value="Unassembled WGS sequence"/>
</dbReference>
<dbReference type="GO" id="GO:0032259">
    <property type="term" value="P:methylation"/>
    <property type="evidence" value="ECO:0007669"/>
    <property type="project" value="UniProtKB-KW"/>
</dbReference>
<feature type="domain" description="O-methyltransferase C-terminal" evidence="4">
    <location>
        <begin position="288"/>
        <end position="329"/>
    </location>
</feature>
<comment type="caution">
    <text evidence="5">The sequence shown here is derived from an EMBL/GenBank/DDBJ whole genome shotgun (WGS) entry which is preliminary data.</text>
</comment>
<dbReference type="InterPro" id="IPR001077">
    <property type="entry name" value="COMT_C"/>
</dbReference>
<gene>
    <name evidence="5" type="ORF">EUX98_g7811</name>
</gene>
<keyword evidence="1" id="KW-0489">Methyltransferase</keyword>
<proteinExistence type="predicted"/>
<dbReference type="EMBL" id="SGPM01000357">
    <property type="protein sequence ID" value="THH26378.1"/>
    <property type="molecule type" value="Genomic_DNA"/>
</dbReference>
<evidence type="ECO:0000256" key="1">
    <source>
        <dbReference type="ARBA" id="ARBA00022603"/>
    </source>
</evidence>
<name>A0A4S4MMH2_9APHY</name>
<dbReference type="InterPro" id="IPR036388">
    <property type="entry name" value="WH-like_DNA-bd_sf"/>
</dbReference>
<dbReference type="InterPro" id="IPR036390">
    <property type="entry name" value="WH_DNA-bd_sf"/>
</dbReference>
<dbReference type="AlphaFoldDB" id="A0A4S4MMH2"/>
<dbReference type="Gene3D" id="3.40.50.150">
    <property type="entry name" value="Vaccinia Virus protein VP39"/>
    <property type="match status" value="2"/>
</dbReference>
<dbReference type="OrthoDB" id="2410195at2759"/>
<evidence type="ECO:0000313" key="5">
    <source>
        <dbReference type="EMBL" id="THH26378.1"/>
    </source>
</evidence>
<accession>A0A4S4MMH2</accession>
<dbReference type="InterPro" id="IPR029063">
    <property type="entry name" value="SAM-dependent_MTases_sf"/>
</dbReference>
<dbReference type="InterPro" id="IPR016461">
    <property type="entry name" value="COMT-like"/>
</dbReference>
<dbReference type="Gene3D" id="1.10.10.10">
    <property type="entry name" value="Winged helix-like DNA-binding domain superfamily/Winged helix DNA-binding domain"/>
    <property type="match status" value="1"/>
</dbReference>
<dbReference type="PROSITE" id="PS51683">
    <property type="entry name" value="SAM_OMT_II"/>
    <property type="match status" value="1"/>
</dbReference>
<protein>
    <recommendedName>
        <fullName evidence="4">O-methyltransferase C-terminal domain-containing protein</fullName>
    </recommendedName>
</protein>
<keyword evidence="2" id="KW-0808">Transferase</keyword>
<evidence type="ECO:0000313" key="6">
    <source>
        <dbReference type="Proteomes" id="UP000308730"/>
    </source>
</evidence>
<evidence type="ECO:0000256" key="2">
    <source>
        <dbReference type="ARBA" id="ARBA00022679"/>
    </source>
</evidence>
<dbReference type="PANTHER" id="PTHR43712">
    <property type="entry name" value="PUTATIVE (AFU_ORTHOLOGUE AFUA_4G14580)-RELATED"/>
    <property type="match status" value="1"/>
</dbReference>
<evidence type="ECO:0000256" key="3">
    <source>
        <dbReference type="ARBA" id="ARBA00022691"/>
    </source>
</evidence>
<sequence>MEDLRSLAKFVNDSIQQIGDSYSRRGMTFPFLEEPFAAGNANACYDDPVVKQAAANAIAAAAQIAAIVRPPSDTIILTSHQDLHVEEIARLAFISANRLSRILRLLASEHIFAEVEPDVFANNRISSVIDTEKTLEEIPANPEGKYVGTSGIATVVDHIVHHGQKSSAYLTETLLGPKTAFSEQPTDAPLNRAFRTDLTVWEWLELPENKHDLRFFSMAMRGNSKILPADAILNGHDFSALTAGSVVVDVAGGVGSQTVLLARAHPNLRYIVQDRAAMSGEMQQNVSVFFMRMILHDWPDDKCIVILKNLRGAAQPTTKLLILEFLLSFAVPTTASGIQDDDTPKPPAPLLLNAGHAGLLPHLYDMTMMVGMNGARERTLEQFGALFDASGWKIERVYRAPYFVNAHSQIVLVPV</sequence>
<dbReference type="GO" id="GO:0008171">
    <property type="term" value="F:O-methyltransferase activity"/>
    <property type="evidence" value="ECO:0007669"/>
    <property type="project" value="InterPro"/>
</dbReference>
<dbReference type="SUPFAM" id="SSF46785">
    <property type="entry name" value="Winged helix' DNA-binding domain"/>
    <property type="match status" value="1"/>
</dbReference>